<accession>A0A9P8UY53</accession>
<evidence type="ECO:0000313" key="3">
    <source>
        <dbReference type="Proteomes" id="UP000758603"/>
    </source>
</evidence>
<dbReference type="EMBL" id="JAGPXC010000001">
    <property type="protein sequence ID" value="KAH6660285.1"/>
    <property type="molecule type" value="Genomic_DNA"/>
</dbReference>
<keyword evidence="3" id="KW-1185">Reference proteome</keyword>
<dbReference type="GeneID" id="70130353"/>
<gene>
    <name evidence="2" type="ORF">BKA67DRAFT_547516</name>
</gene>
<evidence type="ECO:0000259" key="1">
    <source>
        <dbReference type="Pfam" id="PF00004"/>
    </source>
</evidence>
<organism evidence="2 3">
    <name type="scientific">Truncatella angustata</name>
    <dbReference type="NCBI Taxonomy" id="152316"/>
    <lineage>
        <taxon>Eukaryota</taxon>
        <taxon>Fungi</taxon>
        <taxon>Dikarya</taxon>
        <taxon>Ascomycota</taxon>
        <taxon>Pezizomycotina</taxon>
        <taxon>Sordariomycetes</taxon>
        <taxon>Xylariomycetidae</taxon>
        <taxon>Amphisphaeriales</taxon>
        <taxon>Sporocadaceae</taxon>
        <taxon>Truncatella</taxon>
    </lineage>
</organism>
<dbReference type="RefSeq" id="XP_045964416.1">
    <property type="nucleotide sequence ID" value="XM_046101461.1"/>
</dbReference>
<dbReference type="SUPFAM" id="SSF52540">
    <property type="entry name" value="P-loop containing nucleoside triphosphate hydrolases"/>
    <property type="match status" value="1"/>
</dbReference>
<keyword evidence="2" id="KW-0378">Hydrolase</keyword>
<dbReference type="OrthoDB" id="10042665at2759"/>
<protein>
    <submittedName>
        <fullName evidence="2">P-loop containing nucleoside triphosphate hydrolase protein</fullName>
    </submittedName>
</protein>
<dbReference type="AlphaFoldDB" id="A0A9P8UY53"/>
<reference evidence="2" key="1">
    <citation type="journal article" date="2021" name="Nat. Commun.">
        <title>Genetic determinants of endophytism in the Arabidopsis root mycobiome.</title>
        <authorList>
            <person name="Mesny F."/>
            <person name="Miyauchi S."/>
            <person name="Thiergart T."/>
            <person name="Pickel B."/>
            <person name="Atanasova L."/>
            <person name="Karlsson M."/>
            <person name="Huettel B."/>
            <person name="Barry K.W."/>
            <person name="Haridas S."/>
            <person name="Chen C."/>
            <person name="Bauer D."/>
            <person name="Andreopoulos W."/>
            <person name="Pangilinan J."/>
            <person name="LaButti K."/>
            <person name="Riley R."/>
            <person name="Lipzen A."/>
            <person name="Clum A."/>
            <person name="Drula E."/>
            <person name="Henrissat B."/>
            <person name="Kohler A."/>
            <person name="Grigoriev I.V."/>
            <person name="Martin F.M."/>
            <person name="Hacquard S."/>
        </authorList>
    </citation>
    <scope>NUCLEOTIDE SEQUENCE</scope>
    <source>
        <strain evidence="2">MPI-SDFR-AT-0073</strain>
    </source>
</reference>
<dbReference type="GO" id="GO:0005524">
    <property type="term" value="F:ATP binding"/>
    <property type="evidence" value="ECO:0007669"/>
    <property type="project" value="InterPro"/>
</dbReference>
<dbReference type="PANTHER" id="PTHR46411">
    <property type="entry name" value="FAMILY ATPASE, PUTATIVE-RELATED"/>
    <property type="match status" value="1"/>
</dbReference>
<sequence>MLAECLSEEHKKPLYRVNLGMLVADMRWETTIEEIFRQAHVWDAILLIDEAEVVLAERTQESMHSLAWVAVFLRKIEYFEGILFLTTNQIHMIDPAFISRVNFGMKFPTLDSKTRLQIWEKMLGDLGDSNNADLLNLEKDTLKEWAMKPLNGRQIRNVIYSARLLADPPMTGQITKAGIKQCLADVTNFSKKTLALIVSVFHLFQVEFE</sequence>
<dbReference type="InterPro" id="IPR027417">
    <property type="entry name" value="P-loop_NTPase"/>
</dbReference>
<dbReference type="GO" id="GO:0016887">
    <property type="term" value="F:ATP hydrolysis activity"/>
    <property type="evidence" value="ECO:0007669"/>
    <property type="project" value="InterPro"/>
</dbReference>
<dbReference type="Pfam" id="PF00004">
    <property type="entry name" value="AAA"/>
    <property type="match status" value="1"/>
</dbReference>
<comment type="caution">
    <text evidence="2">The sequence shown here is derived from an EMBL/GenBank/DDBJ whole genome shotgun (WGS) entry which is preliminary data.</text>
</comment>
<feature type="domain" description="ATPase AAA-type core" evidence="1">
    <location>
        <begin position="1"/>
        <end position="108"/>
    </location>
</feature>
<name>A0A9P8UY53_9PEZI</name>
<dbReference type="Proteomes" id="UP000758603">
    <property type="component" value="Unassembled WGS sequence"/>
</dbReference>
<evidence type="ECO:0000313" key="2">
    <source>
        <dbReference type="EMBL" id="KAH6660285.1"/>
    </source>
</evidence>
<dbReference type="InterPro" id="IPR003959">
    <property type="entry name" value="ATPase_AAA_core"/>
</dbReference>
<proteinExistence type="predicted"/>
<dbReference type="PANTHER" id="PTHR46411:SF3">
    <property type="entry name" value="AAA+ ATPASE DOMAIN-CONTAINING PROTEIN"/>
    <property type="match status" value="1"/>
</dbReference>
<dbReference type="Gene3D" id="3.40.50.300">
    <property type="entry name" value="P-loop containing nucleotide triphosphate hydrolases"/>
    <property type="match status" value="1"/>
</dbReference>